<feature type="domain" description="Bacterial type II secretion system protein E" evidence="2">
    <location>
        <begin position="193"/>
        <end position="207"/>
    </location>
</feature>
<dbReference type="SUPFAM" id="SSF52540">
    <property type="entry name" value="P-loop containing nucleoside triphosphate hydrolases"/>
    <property type="match status" value="1"/>
</dbReference>
<evidence type="ECO:0000313" key="3">
    <source>
        <dbReference type="EMBL" id="EQD44575.1"/>
    </source>
</evidence>
<dbReference type="Gene3D" id="3.40.50.300">
    <property type="entry name" value="P-loop containing nucleotide triphosphate hydrolases"/>
    <property type="match status" value="1"/>
</dbReference>
<reference evidence="3" key="2">
    <citation type="journal article" date="2014" name="ISME J.">
        <title>Microbial stratification in low pH oxic and suboxic macroscopic growths along an acid mine drainage.</title>
        <authorList>
            <person name="Mendez-Garcia C."/>
            <person name="Mesa V."/>
            <person name="Sprenger R.R."/>
            <person name="Richter M."/>
            <person name="Diez M.S."/>
            <person name="Solano J."/>
            <person name="Bargiela R."/>
            <person name="Golyshina O.V."/>
            <person name="Manteca A."/>
            <person name="Ramos J.L."/>
            <person name="Gallego J.R."/>
            <person name="Llorente I."/>
            <person name="Martins Dos Santos V.A."/>
            <person name="Jensen O.N."/>
            <person name="Pelaez A.I."/>
            <person name="Sanchez J."/>
            <person name="Ferrer M."/>
        </authorList>
    </citation>
    <scope>NUCLEOTIDE SEQUENCE</scope>
</reference>
<dbReference type="InterPro" id="IPR001482">
    <property type="entry name" value="T2SS/T4SS_dom"/>
</dbReference>
<dbReference type="InterPro" id="IPR027417">
    <property type="entry name" value="P-loop_NTPase"/>
</dbReference>
<dbReference type="Gene3D" id="3.30.450.90">
    <property type="match status" value="1"/>
</dbReference>
<evidence type="ECO:0000256" key="1">
    <source>
        <dbReference type="ARBA" id="ARBA00006611"/>
    </source>
</evidence>
<name>T1ARB6_9ZZZZ</name>
<reference evidence="3" key="1">
    <citation type="submission" date="2013-08" db="EMBL/GenBank/DDBJ databases">
        <authorList>
            <person name="Mendez C."/>
            <person name="Richter M."/>
            <person name="Ferrer M."/>
            <person name="Sanchez J."/>
        </authorList>
    </citation>
    <scope>NUCLEOTIDE SEQUENCE</scope>
</reference>
<dbReference type="GO" id="GO:0016887">
    <property type="term" value="F:ATP hydrolysis activity"/>
    <property type="evidence" value="ECO:0007669"/>
    <property type="project" value="InterPro"/>
</dbReference>
<dbReference type="CDD" id="cd01131">
    <property type="entry name" value="PilT"/>
    <property type="match status" value="1"/>
</dbReference>
<gene>
    <name evidence="3" type="ORF">B1B_13465</name>
</gene>
<dbReference type="GO" id="GO:0005524">
    <property type="term" value="F:ATP binding"/>
    <property type="evidence" value="ECO:0007669"/>
    <property type="project" value="InterPro"/>
</dbReference>
<comment type="similarity">
    <text evidence="1">Belongs to the GSP E family.</text>
</comment>
<dbReference type="AlphaFoldDB" id="T1ARB6"/>
<organism evidence="3">
    <name type="scientific">mine drainage metagenome</name>
    <dbReference type="NCBI Taxonomy" id="410659"/>
    <lineage>
        <taxon>unclassified sequences</taxon>
        <taxon>metagenomes</taxon>
        <taxon>ecological metagenomes</taxon>
    </lineage>
</organism>
<dbReference type="InterPro" id="IPR050921">
    <property type="entry name" value="T4SS_GSP_E_ATPase"/>
</dbReference>
<protein>
    <submittedName>
        <fullName evidence="3">Type II secretion system protein</fullName>
    </submittedName>
</protein>
<dbReference type="PANTHER" id="PTHR30486">
    <property type="entry name" value="TWITCHING MOTILITY PROTEIN PILT"/>
    <property type="match status" value="1"/>
</dbReference>
<proteinExistence type="inferred from homology"/>
<dbReference type="InterPro" id="IPR006321">
    <property type="entry name" value="PilT/PilU"/>
</dbReference>
<dbReference type="PANTHER" id="PTHR30486:SF12">
    <property type="entry name" value="TYPE IV PILUS ATPASE PILU"/>
    <property type="match status" value="1"/>
</dbReference>
<evidence type="ECO:0000259" key="2">
    <source>
        <dbReference type="PROSITE" id="PS00662"/>
    </source>
</evidence>
<dbReference type="EMBL" id="AUZY01008869">
    <property type="protein sequence ID" value="EQD44575.1"/>
    <property type="molecule type" value="Genomic_DNA"/>
</dbReference>
<dbReference type="PROSITE" id="PS00662">
    <property type="entry name" value="T2SP_E"/>
    <property type="match status" value="1"/>
</dbReference>
<dbReference type="Pfam" id="PF00437">
    <property type="entry name" value="T2SSE"/>
    <property type="match status" value="1"/>
</dbReference>
<sequence length="351" mass="39222">MNLEPYLRLMAEQKASDLYLTTGSPIKIRVQGRILSVGKTILDVSMIREAALGIMPESMIDQFEEKHQAEFALDLNELGRYRVNAFLERSRVAMAIRFIPKNIPELSTLALPPLLAELTELRRGLILVVGATGAGKSTTLAAMIDHRNTHHTDHILTIEDPIEYVYINRQSIVNQREIGNDVQDYADALRSALRATPDVILIGEIRDQETMTAAIEMAGTGHLTLATLHTSNAHQTLERILNLYPEYARRQILTDLAVNLRAIIAQRLVPNLQAKLVAAVEILLNTPHMADLIRKGDLDGIREGMEQSVESGMQTFDMALHRLYREGVIDLQTALGFADSRTNLESKIRFG</sequence>
<comment type="caution">
    <text evidence="3">The sequence shown here is derived from an EMBL/GenBank/DDBJ whole genome shotgun (WGS) entry which is preliminary data.</text>
</comment>
<dbReference type="NCBIfam" id="TIGR01420">
    <property type="entry name" value="pilT_fam"/>
    <property type="match status" value="1"/>
</dbReference>
<accession>T1ARB6</accession>